<evidence type="ECO:0000256" key="2">
    <source>
        <dbReference type="ARBA" id="ARBA00022670"/>
    </source>
</evidence>
<protein>
    <submittedName>
        <fullName evidence="6">Uncharacterized protein</fullName>
    </submittedName>
</protein>
<dbReference type="Gene3D" id="2.40.10.10">
    <property type="entry name" value="Trypsin-like serine proteases"/>
    <property type="match status" value="2"/>
</dbReference>
<keyword evidence="2" id="KW-0645">Protease</keyword>
<dbReference type="InterPro" id="IPR009003">
    <property type="entry name" value="Peptidase_S1_PA"/>
</dbReference>
<comment type="similarity">
    <text evidence="1">Belongs to the peptidase S1 family.</text>
</comment>
<gene>
    <name evidence="6" type="ORF">FNH13_11805</name>
</gene>
<accession>A0A516GBL5</accession>
<evidence type="ECO:0000256" key="4">
    <source>
        <dbReference type="ARBA" id="ARBA00022825"/>
    </source>
</evidence>
<dbReference type="KEGG" id="orz:FNH13_11805"/>
<name>A0A516GBL5_9MICO</name>
<keyword evidence="7" id="KW-1185">Reference proteome</keyword>
<dbReference type="AlphaFoldDB" id="A0A516GBL5"/>
<dbReference type="InterPro" id="IPR001316">
    <property type="entry name" value="Pept_S1A_streptogrisin"/>
</dbReference>
<evidence type="ECO:0000256" key="5">
    <source>
        <dbReference type="ARBA" id="ARBA00023157"/>
    </source>
</evidence>
<evidence type="ECO:0000313" key="7">
    <source>
        <dbReference type="Proteomes" id="UP000315395"/>
    </source>
</evidence>
<dbReference type="OrthoDB" id="8781117at2"/>
<keyword evidence="4" id="KW-0720">Serine protease</keyword>
<dbReference type="GO" id="GO:0006508">
    <property type="term" value="P:proteolysis"/>
    <property type="evidence" value="ECO:0007669"/>
    <property type="project" value="UniProtKB-KW"/>
</dbReference>
<dbReference type="SUPFAM" id="SSF50494">
    <property type="entry name" value="Trypsin-like serine proteases"/>
    <property type="match status" value="1"/>
</dbReference>
<dbReference type="Proteomes" id="UP000315395">
    <property type="component" value="Chromosome"/>
</dbReference>
<keyword evidence="5" id="KW-1015">Disulfide bond</keyword>
<dbReference type="EMBL" id="CP041616">
    <property type="protein sequence ID" value="QDO88924.1"/>
    <property type="molecule type" value="Genomic_DNA"/>
</dbReference>
<sequence>MDRRPSSAINENVDVGSSLVITSVLLAATEMSYAQFASLADESFRYDMAVSKEAPPRLRATEPVVSAEVWLVGAVTGEERQNLPDWVPKGHVSATELKHFNEELASRAPAHQGEVTYDPDITFGGLTAAELDDLVFLAYDLKLTVEEAANRGTYAGSIARLAAEWEFRPGYTGWGFQGETPYLTWKSPIPDDVLTDLEYLPYPEVRIHESNFGLTQLEAASNKLLADLTGVVPRGTTIFTDMDPSSGTIAVTTSSPFVNGKVARTHTSPSFEVTYSVSSDIKYDGAGVAHERQKSLGSDPSASVALRGGANFSGCTSGFILISTTTSMKRVGTAGHCATHGTSRIYRNHPADGTQAATLPSPITYWWDGWDWGHFASGGNGTLQTFYYDYEDKRYVEGVGSPGYGQLLSVFGYTTKARKSAIVSVFSRSCARDGGRTHALTVMDRRKTTGGDSGGPWFSGNDAYGVHSGVCLDTNTNSFTRVSIFPVQGWKVWIR</sequence>
<organism evidence="6 7">
    <name type="scientific">Ornithinimicrobium ciconiae</name>
    <dbReference type="NCBI Taxonomy" id="2594265"/>
    <lineage>
        <taxon>Bacteria</taxon>
        <taxon>Bacillati</taxon>
        <taxon>Actinomycetota</taxon>
        <taxon>Actinomycetes</taxon>
        <taxon>Micrococcales</taxon>
        <taxon>Ornithinimicrobiaceae</taxon>
        <taxon>Ornithinimicrobium</taxon>
    </lineage>
</organism>
<reference evidence="6 7" key="1">
    <citation type="submission" date="2019-07" db="EMBL/GenBank/DDBJ databases">
        <title>complete genome sequencing of Ornithinimicrobium sp. H23M54.</title>
        <authorList>
            <person name="Bae J.-W."/>
            <person name="Lee S.-Y."/>
        </authorList>
    </citation>
    <scope>NUCLEOTIDE SEQUENCE [LARGE SCALE GENOMIC DNA]</scope>
    <source>
        <strain evidence="6 7">H23M54</strain>
    </source>
</reference>
<dbReference type="PRINTS" id="PR00861">
    <property type="entry name" value="ALYTICPTASE"/>
</dbReference>
<evidence type="ECO:0000256" key="1">
    <source>
        <dbReference type="ARBA" id="ARBA00007664"/>
    </source>
</evidence>
<dbReference type="InterPro" id="IPR043504">
    <property type="entry name" value="Peptidase_S1_PA_chymotrypsin"/>
</dbReference>
<dbReference type="GO" id="GO:0004252">
    <property type="term" value="F:serine-type endopeptidase activity"/>
    <property type="evidence" value="ECO:0007669"/>
    <property type="project" value="InterPro"/>
</dbReference>
<keyword evidence="3" id="KW-0378">Hydrolase</keyword>
<proteinExistence type="inferred from homology"/>
<evidence type="ECO:0000313" key="6">
    <source>
        <dbReference type="EMBL" id="QDO88924.1"/>
    </source>
</evidence>
<evidence type="ECO:0000256" key="3">
    <source>
        <dbReference type="ARBA" id="ARBA00022801"/>
    </source>
</evidence>
<dbReference type="RefSeq" id="WP_143783601.1">
    <property type="nucleotide sequence ID" value="NZ_CP041616.1"/>
</dbReference>